<name>A0ABU5MUU5_9BACT</name>
<dbReference type="InterPro" id="IPR023576">
    <property type="entry name" value="UbiE/COQ5_MeTrFase_CS"/>
</dbReference>
<dbReference type="Proteomes" id="UP001290861">
    <property type="component" value="Unassembled WGS sequence"/>
</dbReference>
<comment type="pathway">
    <text evidence="5">Quinol/quinone metabolism; menaquinone biosynthesis; menaquinol from 1,4-dihydroxy-2-naphthoate: step 2/2.</text>
</comment>
<comment type="function">
    <text evidence="5">Methyltransferase required for the conversion of demethylmenaquinol (DMKH2) to menaquinol (MKH2).</text>
</comment>
<keyword evidence="3 5" id="KW-0808">Transferase</keyword>
<comment type="caution">
    <text evidence="6">The sequence shown here is derived from an EMBL/GenBank/DDBJ whole genome shotgun (WGS) entry which is preliminary data.</text>
</comment>
<dbReference type="Pfam" id="PF01209">
    <property type="entry name" value="Ubie_methyltran"/>
    <property type="match status" value="1"/>
</dbReference>
<keyword evidence="1 5" id="KW-0474">Menaquinone biosynthesis</keyword>
<dbReference type="PANTHER" id="PTHR43591:SF24">
    <property type="entry name" value="2-METHOXY-6-POLYPRENYL-1,4-BENZOQUINOL METHYLASE, MITOCHONDRIAL"/>
    <property type="match status" value="1"/>
</dbReference>
<evidence type="ECO:0000256" key="4">
    <source>
        <dbReference type="ARBA" id="ARBA00022691"/>
    </source>
</evidence>
<evidence type="ECO:0000313" key="6">
    <source>
        <dbReference type="EMBL" id="MDZ8117930.1"/>
    </source>
</evidence>
<dbReference type="Gene3D" id="3.40.50.150">
    <property type="entry name" value="Vaccinia Virus protein VP39"/>
    <property type="match status" value="1"/>
</dbReference>
<dbReference type="CDD" id="cd02440">
    <property type="entry name" value="AdoMet_MTases"/>
    <property type="match status" value="1"/>
</dbReference>
<feature type="binding site" evidence="5">
    <location>
        <begin position="114"/>
        <end position="115"/>
    </location>
    <ligand>
        <name>S-adenosyl-L-methionine</name>
        <dbReference type="ChEBI" id="CHEBI:59789"/>
    </ligand>
</feature>
<dbReference type="PROSITE" id="PS51608">
    <property type="entry name" value="SAM_MT_UBIE"/>
    <property type="match status" value="1"/>
</dbReference>
<evidence type="ECO:0000256" key="3">
    <source>
        <dbReference type="ARBA" id="ARBA00022679"/>
    </source>
</evidence>
<evidence type="ECO:0000256" key="2">
    <source>
        <dbReference type="ARBA" id="ARBA00022603"/>
    </source>
</evidence>
<dbReference type="GO" id="GO:0032259">
    <property type="term" value="P:methylation"/>
    <property type="evidence" value="ECO:0007669"/>
    <property type="project" value="UniProtKB-KW"/>
</dbReference>
<evidence type="ECO:0000256" key="1">
    <source>
        <dbReference type="ARBA" id="ARBA00022428"/>
    </source>
</evidence>
<comment type="caution">
    <text evidence="5">Lacks conserved residue(s) required for the propagation of feature annotation.</text>
</comment>
<dbReference type="NCBIfam" id="TIGR01934">
    <property type="entry name" value="MenG_MenH_UbiE"/>
    <property type="match status" value="1"/>
</dbReference>
<protein>
    <recommendedName>
        <fullName evidence="5">Demethylmenaquinone methyltransferase</fullName>
        <ecNumber evidence="5">2.1.1.163</ecNumber>
    </recommendedName>
</protein>
<organism evidence="6 7">
    <name type="scientific">Pontiella agarivorans</name>
    <dbReference type="NCBI Taxonomy" id="3038953"/>
    <lineage>
        <taxon>Bacteria</taxon>
        <taxon>Pseudomonadati</taxon>
        <taxon>Kiritimatiellota</taxon>
        <taxon>Kiritimatiellia</taxon>
        <taxon>Kiritimatiellales</taxon>
        <taxon>Pontiellaceae</taxon>
        <taxon>Pontiella</taxon>
    </lineage>
</organism>
<keyword evidence="2 5" id="KW-0489">Methyltransferase</keyword>
<proteinExistence type="inferred from homology"/>
<dbReference type="PANTHER" id="PTHR43591">
    <property type="entry name" value="METHYLTRANSFERASE"/>
    <property type="match status" value="1"/>
</dbReference>
<feature type="binding site" evidence="5">
    <location>
        <position position="86"/>
    </location>
    <ligand>
        <name>S-adenosyl-L-methionine</name>
        <dbReference type="ChEBI" id="CHEBI:59789"/>
    </ligand>
</feature>
<comment type="catalytic activity">
    <reaction evidence="5">
        <text>a 2-demethylmenaquinol + S-adenosyl-L-methionine = a menaquinol + S-adenosyl-L-homocysteine + H(+)</text>
        <dbReference type="Rhea" id="RHEA:42640"/>
        <dbReference type="Rhea" id="RHEA-COMP:9539"/>
        <dbReference type="Rhea" id="RHEA-COMP:9563"/>
        <dbReference type="ChEBI" id="CHEBI:15378"/>
        <dbReference type="ChEBI" id="CHEBI:18151"/>
        <dbReference type="ChEBI" id="CHEBI:55437"/>
        <dbReference type="ChEBI" id="CHEBI:57856"/>
        <dbReference type="ChEBI" id="CHEBI:59789"/>
        <dbReference type="EC" id="2.1.1.163"/>
    </reaction>
</comment>
<dbReference type="SUPFAM" id="SSF53335">
    <property type="entry name" value="S-adenosyl-L-methionine-dependent methyltransferases"/>
    <property type="match status" value="1"/>
</dbReference>
<keyword evidence="4 5" id="KW-0949">S-adenosyl-L-methionine</keyword>
<dbReference type="PROSITE" id="PS01184">
    <property type="entry name" value="UBIE_2"/>
    <property type="match status" value="1"/>
</dbReference>
<gene>
    <name evidence="6" type="primary">ubiE</name>
    <name evidence="5" type="synonym">menG</name>
    <name evidence="6" type="ORF">P9H32_04760</name>
</gene>
<reference evidence="6 7" key="1">
    <citation type="journal article" date="2024" name="Appl. Environ. Microbiol.">
        <title>Pontiella agarivorans sp. nov., a novel marine anaerobic bacterium capable of degrading macroalgal polysaccharides and fixing nitrogen.</title>
        <authorList>
            <person name="Liu N."/>
            <person name="Kivenson V."/>
            <person name="Peng X."/>
            <person name="Cui Z."/>
            <person name="Lankiewicz T.S."/>
            <person name="Gosselin K.M."/>
            <person name="English C.J."/>
            <person name="Blair E.M."/>
            <person name="O'Malley M.A."/>
            <person name="Valentine D.L."/>
        </authorList>
    </citation>
    <scope>NUCLEOTIDE SEQUENCE [LARGE SCALE GENOMIC DNA]</scope>
    <source>
        <strain evidence="6 7">NLcol2</strain>
    </source>
</reference>
<dbReference type="EC" id="2.1.1.163" evidence="5"/>
<accession>A0ABU5MUU5</accession>
<evidence type="ECO:0000313" key="7">
    <source>
        <dbReference type="Proteomes" id="UP001290861"/>
    </source>
</evidence>
<dbReference type="GO" id="GO:0008425">
    <property type="term" value="F:2-methoxy-6-polyprenyl-1,4-benzoquinol methyltransferase activity"/>
    <property type="evidence" value="ECO:0007669"/>
    <property type="project" value="UniProtKB-EC"/>
</dbReference>
<comment type="similarity">
    <text evidence="5">Belongs to the class I-like SAM-binding methyltransferase superfamily. MenG/UbiE family.</text>
</comment>
<dbReference type="InterPro" id="IPR004033">
    <property type="entry name" value="UbiE/COQ5_MeTrFase"/>
</dbReference>
<sequence length="239" mass="26609">MTKHSTERDTLISAEENREMFDRIAKNYDVANRAISMGMDKGWRKKTVQLLKPFRGGRYLDIGTGTGDLVFEILDQSANVLIDGIDPSEQMLAIAKDKAQKKKVGDSVSFFAADALELPMEGETYDGIVSGFCFRNIERRQKALEEMRRVLKPGGILVILEATYPDKAWVRLGYKLYTPLVPMIGKILGGGSAYKYLMDSIEDFPKPDTVTDMFSAAGYSKVQCSPMTMGTVCIFSGKK</sequence>
<dbReference type="HAMAP" id="MF_01813">
    <property type="entry name" value="MenG_UbiE_methyltr"/>
    <property type="match status" value="1"/>
</dbReference>
<dbReference type="InterPro" id="IPR029063">
    <property type="entry name" value="SAM-dependent_MTases_sf"/>
</dbReference>
<dbReference type="EMBL" id="JARVCO010000006">
    <property type="protein sequence ID" value="MDZ8117930.1"/>
    <property type="molecule type" value="Genomic_DNA"/>
</dbReference>
<dbReference type="RefSeq" id="WP_322607730.1">
    <property type="nucleotide sequence ID" value="NZ_JARVCO010000006.1"/>
</dbReference>
<feature type="binding site" evidence="5">
    <location>
        <position position="66"/>
    </location>
    <ligand>
        <name>S-adenosyl-L-methionine</name>
        <dbReference type="ChEBI" id="CHEBI:59789"/>
    </ligand>
</feature>
<keyword evidence="7" id="KW-1185">Reference proteome</keyword>
<dbReference type="PROSITE" id="PS01183">
    <property type="entry name" value="UBIE_1"/>
    <property type="match status" value="1"/>
</dbReference>
<evidence type="ECO:0000256" key="5">
    <source>
        <dbReference type="HAMAP-Rule" id="MF_01813"/>
    </source>
</evidence>
<dbReference type="GO" id="GO:0043770">
    <property type="term" value="F:demethylmenaquinone methyltransferase activity"/>
    <property type="evidence" value="ECO:0007669"/>
    <property type="project" value="UniProtKB-EC"/>
</dbReference>
<dbReference type="NCBIfam" id="NF001244">
    <property type="entry name" value="PRK00216.1-5"/>
    <property type="match status" value="1"/>
</dbReference>